<feature type="coiled-coil region" evidence="1">
    <location>
        <begin position="20"/>
        <end position="47"/>
    </location>
</feature>
<organism evidence="3 4">
    <name type="scientific">Methylocystis bryophila</name>
    <dbReference type="NCBI Taxonomy" id="655015"/>
    <lineage>
        <taxon>Bacteria</taxon>
        <taxon>Pseudomonadati</taxon>
        <taxon>Pseudomonadota</taxon>
        <taxon>Alphaproteobacteria</taxon>
        <taxon>Hyphomicrobiales</taxon>
        <taxon>Methylocystaceae</taxon>
        <taxon>Methylocystis</taxon>
    </lineage>
</organism>
<accession>A0A1W6MV12</accession>
<protein>
    <submittedName>
        <fullName evidence="3">Uncharacterized protein</fullName>
    </submittedName>
</protein>
<gene>
    <name evidence="3" type="ORF">B1812_10015</name>
</gene>
<keyword evidence="4" id="KW-1185">Reference proteome</keyword>
<evidence type="ECO:0000313" key="3">
    <source>
        <dbReference type="EMBL" id="ARN81356.1"/>
    </source>
</evidence>
<feature type="compositionally biased region" description="Polar residues" evidence="2">
    <location>
        <begin position="162"/>
        <end position="172"/>
    </location>
</feature>
<evidence type="ECO:0000313" key="4">
    <source>
        <dbReference type="Proteomes" id="UP000193978"/>
    </source>
</evidence>
<keyword evidence="1" id="KW-0175">Coiled coil</keyword>
<dbReference type="Proteomes" id="UP000193978">
    <property type="component" value="Chromosome"/>
</dbReference>
<dbReference type="KEGG" id="mbry:B1812_10015"/>
<evidence type="ECO:0000256" key="1">
    <source>
        <dbReference type="SAM" id="Coils"/>
    </source>
</evidence>
<sequence length="172" mass="18632">MDIELALANLEAGKFSFRMVDAIKDRLEKLENEVTLLRSLHSEAMSDLRQQQLAAWRLESETTRLNAKIHALLKANALTEKASRAVAPLMSRAGESLQRLQQQAKPAAIGLLEKAIDGMASLAVRLVKLAHRAQDSSPATKIGESLEVLKKQAGASLEKTPSPLSVSGKNVA</sequence>
<dbReference type="AlphaFoldDB" id="A0A1W6MV12"/>
<proteinExistence type="predicted"/>
<dbReference type="EMBL" id="CP019948">
    <property type="protein sequence ID" value="ARN81356.1"/>
    <property type="molecule type" value="Genomic_DNA"/>
</dbReference>
<name>A0A1W6MV12_9HYPH</name>
<evidence type="ECO:0000256" key="2">
    <source>
        <dbReference type="SAM" id="MobiDB-lite"/>
    </source>
</evidence>
<feature type="region of interest" description="Disordered" evidence="2">
    <location>
        <begin position="153"/>
        <end position="172"/>
    </location>
</feature>
<reference evidence="3 4" key="1">
    <citation type="submission" date="2017-02" db="EMBL/GenBank/DDBJ databases">
        <authorList>
            <person name="Peterson S.W."/>
        </authorList>
    </citation>
    <scope>NUCLEOTIDE SEQUENCE [LARGE SCALE GENOMIC DNA]</scope>
    <source>
        <strain evidence="3 4">S285</strain>
    </source>
</reference>